<dbReference type="Pfam" id="PF22502">
    <property type="entry name" value="SEN2-like_N"/>
    <property type="match status" value="1"/>
</dbReference>
<dbReference type="EMBL" id="BDMD01000093">
    <property type="protein sequence ID" value="GBF09747.1"/>
    <property type="molecule type" value="Genomic_DNA"/>
</dbReference>
<dbReference type="InterPro" id="IPR055144">
    <property type="entry name" value="SEN2-like_N"/>
</dbReference>
<evidence type="ECO:0000256" key="1">
    <source>
        <dbReference type="SAM" id="Phobius"/>
    </source>
</evidence>
<reference evidence="4 5" key="1">
    <citation type="submission" date="2017-02" db="EMBL/GenBank/DDBJ databases">
        <title>isolation and characterization of a novel temperate virus Aeropyrum globular virus 1 infecting hyperthermophilic archaeon Aeropyrum.</title>
        <authorList>
            <person name="Yumiya M."/>
            <person name="Yoshida T."/>
            <person name="Sako Y."/>
        </authorList>
    </citation>
    <scope>NUCLEOTIDE SEQUENCE [LARGE SCALE GENOMIC DNA]</scope>
    <source>
        <strain evidence="4 5">YK1-12-2013</strain>
    </source>
</reference>
<keyword evidence="4" id="KW-0255">Endonuclease</keyword>
<dbReference type="GO" id="GO:0003676">
    <property type="term" value="F:nucleic acid binding"/>
    <property type="evidence" value="ECO:0007669"/>
    <property type="project" value="InterPro"/>
</dbReference>
<proteinExistence type="predicted"/>
<dbReference type="InterPro" id="IPR036167">
    <property type="entry name" value="tRNA_intron_Endo_cat-like_sf"/>
</dbReference>
<dbReference type="Proteomes" id="UP000291213">
    <property type="component" value="Unassembled WGS sequence"/>
</dbReference>
<dbReference type="InterPro" id="IPR006677">
    <property type="entry name" value="tRNA_intron_Endonuc_cat-like"/>
</dbReference>
<keyword evidence="1" id="KW-0472">Membrane</keyword>
<protein>
    <submittedName>
        <fullName evidence="4">Chain A, splicing endonuclease</fullName>
    </submittedName>
</protein>
<dbReference type="Pfam" id="PF01974">
    <property type="entry name" value="tRNA_int_endo"/>
    <property type="match status" value="1"/>
</dbReference>
<gene>
    <name evidence="4" type="ORF">apy_14720</name>
</gene>
<dbReference type="CDD" id="cd22363">
    <property type="entry name" value="tRNA-intron_lyase_C"/>
    <property type="match status" value="1"/>
</dbReference>
<feature type="transmembrane region" description="Helical" evidence="1">
    <location>
        <begin position="69"/>
        <end position="90"/>
    </location>
</feature>
<dbReference type="OrthoDB" id="46045at2157"/>
<keyword evidence="4" id="KW-0378">Hydrolase</keyword>
<dbReference type="Gene3D" id="3.40.1170.20">
    <property type="entry name" value="tRNA intron endonuclease, N-terminal domain"/>
    <property type="match status" value="1"/>
</dbReference>
<dbReference type="InterPro" id="IPR011856">
    <property type="entry name" value="tRNA_endonuc-like_dom_sf"/>
</dbReference>
<evidence type="ECO:0000313" key="4">
    <source>
        <dbReference type="EMBL" id="GBF09747.1"/>
    </source>
</evidence>
<dbReference type="SUPFAM" id="SSF53032">
    <property type="entry name" value="tRNA-intron endonuclease catalytic domain-like"/>
    <property type="match status" value="1"/>
</dbReference>
<organism evidence="4 5">
    <name type="scientific">Aeropyrum pernix</name>
    <dbReference type="NCBI Taxonomy" id="56636"/>
    <lineage>
        <taxon>Archaea</taxon>
        <taxon>Thermoproteota</taxon>
        <taxon>Thermoprotei</taxon>
        <taxon>Desulfurococcales</taxon>
        <taxon>Desulfurococcaceae</taxon>
        <taxon>Aeropyrum</taxon>
    </lineage>
</organism>
<evidence type="ECO:0000259" key="3">
    <source>
        <dbReference type="Pfam" id="PF22502"/>
    </source>
</evidence>
<keyword evidence="1" id="KW-0812">Transmembrane</keyword>
<name>A0A401HBF6_AERPX</name>
<feature type="domain" description="tRNA intron endonuclease catalytic" evidence="2">
    <location>
        <begin position="87"/>
        <end position="160"/>
    </location>
</feature>
<comment type="caution">
    <text evidence="4">The sequence shown here is derived from an EMBL/GenBank/DDBJ whole genome shotgun (WGS) entry which is preliminary data.</text>
</comment>
<keyword evidence="1" id="KW-1133">Transmembrane helix</keyword>
<keyword evidence="4" id="KW-0540">Nuclease</keyword>
<dbReference type="RefSeq" id="WP_131160682.1">
    <property type="nucleotide sequence ID" value="NZ_BDMD01000093.1"/>
</dbReference>
<dbReference type="GO" id="GO:0006388">
    <property type="term" value="P:tRNA splicing, via endonucleolytic cleavage and ligation"/>
    <property type="evidence" value="ECO:0007669"/>
    <property type="project" value="InterPro"/>
</dbReference>
<dbReference type="AlphaFoldDB" id="A0A401HBF6"/>
<evidence type="ECO:0000313" key="5">
    <source>
        <dbReference type="Proteomes" id="UP000291213"/>
    </source>
</evidence>
<sequence>MGKGEGEVAGCKAAARLGVEGVFVEECFDSSYCRNLERIGYLRKGRLEPLEAAYQASRGMLCMGGTSGWAAAVEVIAGLGLSLDTALVYFDLRRKGRKPLVGVRRGTLVYEHGGRVYEVLVLSEGYPLKIGSLVEWSRGASMDNHSPIVAIVDRTGLITYYEARAVRSIQ</sequence>
<feature type="domain" description="tRNA-intron endonuclease SEN2-like N-terminal" evidence="3">
    <location>
        <begin position="11"/>
        <end position="79"/>
    </location>
</feature>
<dbReference type="Gene3D" id="3.40.1350.10">
    <property type="match status" value="1"/>
</dbReference>
<dbReference type="GO" id="GO:0000213">
    <property type="term" value="F:tRNA-intron lyase activity"/>
    <property type="evidence" value="ECO:0007669"/>
    <property type="project" value="InterPro"/>
</dbReference>
<accession>A0A401HBF6</accession>
<evidence type="ECO:0000259" key="2">
    <source>
        <dbReference type="Pfam" id="PF01974"/>
    </source>
</evidence>